<dbReference type="STRING" id="1016849.A0A0D1YZ33"/>
<evidence type="ECO:0000313" key="3">
    <source>
        <dbReference type="EMBL" id="KIV80008.1"/>
    </source>
</evidence>
<protein>
    <submittedName>
        <fullName evidence="3">Uncharacterized protein</fullName>
    </submittedName>
</protein>
<proteinExistence type="predicted"/>
<dbReference type="AlphaFoldDB" id="A0A0D1YZ33"/>
<dbReference type="InterPro" id="IPR036249">
    <property type="entry name" value="Thioredoxin-like_sf"/>
</dbReference>
<evidence type="ECO:0000259" key="1">
    <source>
        <dbReference type="Pfam" id="PF13409"/>
    </source>
</evidence>
<organism evidence="3 4">
    <name type="scientific">Exophiala sideris</name>
    <dbReference type="NCBI Taxonomy" id="1016849"/>
    <lineage>
        <taxon>Eukaryota</taxon>
        <taxon>Fungi</taxon>
        <taxon>Dikarya</taxon>
        <taxon>Ascomycota</taxon>
        <taxon>Pezizomycotina</taxon>
        <taxon>Eurotiomycetes</taxon>
        <taxon>Chaetothyriomycetidae</taxon>
        <taxon>Chaetothyriales</taxon>
        <taxon>Herpotrichiellaceae</taxon>
        <taxon>Exophiala</taxon>
    </lineage>
</organism>
<dbReference type="HOGENOM" id="CLU_011226_4_3_1"/>
<feature type="domain" description="Glutathione S-transferase UstS-like C-terminal" evidence="2">
    <location>
        <begin position="158"/>
        <end position="247"/>
    </location>
</feature>
<dbReference type="Gene3D" id="1.20.1050.10">
    <property type="match status" value="1"/>
</dbReference>
<dbReference type="InterPro" id="IPR004045">
    <property type="entry name" value="Glutathione_S-Trfase_N"/>
</dbReference>
<feature type="domain" description="GST N-terminal" evidence="1">
    <location>
        <begin position="64"/>
        <end position="135"/>
    </location>
</feature>
<name>A0A0D1YZ33_9EURO</name>
<dbReference type="EMBL" id="KN846953">
    <property type="protein sequence ID" value="KIV80008.1"/>
    <property type="molecule type" value="Genomic_DNA"/>
</dbReference>
<gene>
    <name evidence="3" type="ORF">PV11_07543</name>
</gene>
<sequence>MKAILVQFVTSSSAPPLSCRALSGYSHHSPLRSTKLVSKGRRHRYTMSSELILYDLPSKQGTGWSHNPWKTRLALNFKGISYKTDWTEYPDLQPKFEKFGISPNSTGAKYTSPAVKLPDGTYIMESRAIADALERLHPTPSLHLDSPYQSRIEKMVPDLVNSMRPIFMPLVPKTFLNKPSYDYFHATREKSLGMPLDKYAEGADEAFMKAKPYIKQLGEMLTENEGPFLEGKKPVYADFVIVAMLRMQAGLGYADKIFGEEGGKELKALYEASKEWLERENH</sequence>
<evidence type="ECO:0000259" key="2">
    <source>
        <dbReference type="Pfam" id="PF22041"/>
    </source>
</evidence>
<dbReference type="SUPFAM" id="SSF52833">
    <property type="entry name" value="Thioredoxin-like"/>
    <property type="match status" value="1"/>
</dbReference>
<dbReference type="Proteomes" id="UP000053599">
    <property type="component" value="Unassembled WGS sequence"/>
</dbReference>
<reference evidence="3 4" key="1">
    <citation type="submission" date="2015-01" db="EMBL/GenBank/DDBJ databases">
        <title>The Genome Sequence of Exophiala sideris CBS121828.</title>
        <authorList>
            <consortium name="The Broad Institute Genomics Platform"/>
            <person name="Cuomo C."/>
            <person name="de Hoog S."/>
            <person name="Gorbushina A."/>
            <person name="Stielow B."/>
            <person name="Teixiera M."/>
            <person name="Abouelleil A."/>
            <person name="Chapman S.B."/>
            <person name="Priest M."/>
            <person name="Young S.K."/>
            <person name="Wortman J."/>
            <person name="Nusbaum C."/>
            <person name="Birren B."/>
        </authorList>
    </citation>
    <scope>NUCLEOTIDE SEQUENCE [LARGE SCALE GENOMIC DNA]</scope>
    <source>
        <strain evidence="3 4">CBS 121828</strain>
    </source>
</reference>
<accession>A0A0D1YZ33</accession>
<dbReference type="InterPro" id="IPR054416">
    <property type="entry name" value="GST_UstS-like_C"/>
</dbReference>
<dbReference type="Pfam" id="PF22041">
    <property type="entry name" value="GST_C_7"/>
    <property type="match status" value="1"/>
</dbReference>
<dbReference type="OrthoDB" id="4951845at2759"/>
<evidence type="ECO:0000313" key="4">
    <source>
        <dbReference type="Proteomes" id="UP000053599"/>
    </source>
</evidence>
<dbReference type="InterPro" id="IPR036282">
    <property type="entry name" value="Glutathione-S-Trfase_C_sf"/>
</dbReference>
<dbReference type="Gene3D" id="3.40.30.10">
    <property type="entry name" value="Glutaredoxin"/>
    <property type="match status" value="1"/>
</dbReference>
<dbReference type="SUPFAM" id="SSF47616">
    <property type="entry name" value="GST C-terminal domain-like"/>
    <property type="match status" value="1"/>
</dbReference>
<dbReference type="Pfam" id="PF13409">
    <property type="entry name" value="GST_N_2"/>
    <property type="match status" value="1"/>
</dbReference>